<evidence type="ECO:0000313" key="4">
    <source>
        <dbReference type="Proteomes" id="UP001501138"/>
    </source>
</evidence>
<sequence length="178" mass="17470">MSARTADAAVGTLPGPALGPALGPADGQGPDGASDGESGAALVEFLGTAVLLLVPLVYLVLTLAQVQAGTFAVQGAAREAGRAMVTADSSAEGLAAARAAAGIALADQGFDDAPTDDVLTLDCSADPCLTPGATVGVRARLEVALPFVPAALGDRLPLAVAVEATHVATVDEYGQVRP</sequence>
<name>A0ABN2IU69_9MICO</name>
<organism evidence="3 4">
    <name type="scientific">Isoptericola hypogeus</name>
    <dbReference type="NCBI Taxonomy" id="300179"/>
    <lineage>
        <taxon>Bacteria</taxon>
        <taxon>Bacillati</taxon>
        <taxon>Actinomycetota</taxon>
        <taxon>Actinomycetes</taxon>
        <taxon>Micrococcales</taxon>
        <taxon>Promicromonosporaceae</taxon>
        <taxon>Isoptericola</taxon>
    </lineage>
</organism>
<evidence type="ECO:0000256" key="2">
    <source>
        <dbReference type="SAM" id="Phobius"/>
    </source>
</evidence>
<dbReference type="EMBL" id="BAAAPM010000003">
    <property type="protein sequence ID" value="GAA1711880.1"/>
    <property type="molecule type" value="Genomic_DNA"/>
</dbReference>
<feature type="transmembrane region" description="Helical" evidence="2">
    <location>
        <begin position="40"/>
        <end position="61"/>
    </location>
</feature>
<proteinExistence type="predicted"/>
<gene>
    <name evidence="3" type="ORF">GCM10009809_05150</name>
</gene>
<reference evidence="3 4" key="1">
    <citation type="journal article" date="2019" name="Int. J. Syst. Evol. Microbiol.">
        <title>The Global Catalogue of Microorganisms (GCM) 10K type strain sequencing project: providing services to taxonomists for standard genome sequencing and annotation.</title>
        <authorList>
            <consortium name="The Broad Institute Genomics Platform"/>
            <consortium name="The Broad Institute Genome Sequencing Center for Infectious Disease"/>
            <person name="Wu L."/>
            <person name="Ma J."/>
        </authorList>
    </citation>
    <scope>NUCLEOTIDE SEQUENCE [LARGE SCALE GENOMIC DNA]</scope>
    <source>
        <strain evidence="3 4">JCM 15589</strain>
    </source>
</reference>
<keyword evidence="2" id="KW-0812">Transmembrane</keyword>
<evidence type="ECO:0000256" key="1">
    <source>
        <dbReference type="SAM" id="MobiDB-lite"/>
    </source>
</evidence>
<keyword evidence="2" id="KW-0472">Membrane</keyword>
<evidence type="ECO:0000313" key="3">
    <source>
        <dbReference type="EMBL" id="GAA1711880.1"/>
    </source>
</evidence>
<keyword evidence="2" id="KW-1133">Transmembrane helix</keyword>
<protein>
    <recommendedName>
        <fullName evidence="5">TadE-like protein</fullName>
    </recommendedName>
</protein>
<accession>A0ABN2IU69</accession>
<feature type="compositionally biased region" description="Low complexity" evidence="1">
    <location>
        <begin position="8"/>
        <end position="36"/>
    </location>
</feature>
<feature type="region of interest" description="Disordered" evidence="1">
    <location>
        <begin position="1"/>
        <end position="36"/>
    </location>
</feature>
<comment type="caution">
    <text evidence="3">The sequence shown here is derived from an EMBL/GenBank/DDBJ whole genome shotgun (WGS) entry which is preliminary data.</text>
</comment>
<dbReference type="Proteomes" id="UP001501138">
    <property type="component" value="Unassembled WGS sequence"/>
</dbReference>
<dbReference type="RefSeq" id="WP_344245379.1">
    <property type="nucleotide sequence ID" value="NZ_BAAAPM010000003.1"/>
</dbReference>
<evidence type="ECO:0008006" key="5">
    <source>
        <dbReference type="Google" id="ProtNLM"/>
    </source>
</evidence>
<keyword evidence="4" id="KW-1185">Reference proteome</keyword>